<dbReference type="InterPro" id="IPR032806">
    <property type="entry name" value="YbfD_N"/>
</dbReference>
<dbReference type="InterPro" id="IPR002559">
    <property type="entry name" value="Transposase_11"/>
</dbReference>
<dbReference type="AlphaFoldDB" id="A0A1B2LQM5"/>
<dbReference type="RefSeq" id="WP_047234945.1">
    <property type="nucleotide sequence ID" value="NZ_CP110648.1"/>
</dbReference>
<dbReference type="PANTHER" id="PTHR30298">
    <property type="entry name" value="H REPEAT-ASSOCIATED PREDICTED TRANSPOSASE"/>
    <property type="match status" value="1"/>
</dbReference>
<proteinExistence type="predicted"/>
<dbReference type="Pfam" id="PF01609">
    <property type="entry name" value="DDE_Tnp_1"/>
    <property type="match status" value="1"/>
</dbReference>
<dbReference type="GO" id="GO:0003677">
    <property type="term" value="F:DNA binding"/>
    <property type="evidence" value="ECO:0007669"/>
    <property type="project" value="InterPro"/>
</dbReference>
<dbReference type="GO" id="GO:0004803">
    <property type="term" value="F:transposase activity"/>
    <property type="evidence" value="ECO:0007669"/>
    <property type="project" value="InterPro"/>
</dbReference>
<evidence type="ECO:0000259" key="2">
    <source>
        <dbReference type="Pfam" id="PF13808"/>
    </source>
</evidence>
<organism evidence="3">
    <name type="scientific">Aeromonas salmonicida</name>
    <dbReference type="NCBI Taxonomy" id="645"/>
    <lineage>
        <taxon>Bacteria</taxon>
        <taxon>Pseudomonadati</taxon>
        <taxon>Pseudomonadota</taxon>
        <taxon>Gammaproteobacteria</taxon>
        <taxon>Aeromonadales</taxon>
        <taxon>Aeromonadaceae</taxon>
        <taxon>Aeromonas</taxon>
    </lineage>
</organism>
<dbReference type="EMBL" id="KX231277">
    <property type="protein sequence ID" value="AOA33887.1"/>
    <property type="molecule type" value="Genomic_DNA"/>
</dbReference>
<evidence type="ECO:0000313" key="3">
    <source>
        <dbReference type="EMBL" id="AOA33887.1"/>
    </source>
</evidence>
<dbReference type="PANTHER" id="PTHR30298:SF0">
    <property type="entry name" value="PROTEIN YBFL-RELATED"/>
    <property type="match status" value="1"/>
</dbReference>
<evidence type="ECO:0000259" key="1">
    <source>
        <dbReference type="Pfam" id="PF01609"/>
    </source>
</evidence>
<sequence>MQLDAFAEIFADLQDPRQSAKIAYPLFDIVFLTVCAVIGGCEGWEDIEDFGQAHCRWLQDKGLFPNGLPVHDTIARVISRLAPDEFQACFLKWMKVVHKRVSGELIAIDGKVLRSSYNREDRQSTIHMVSAFASANGVVLGQVKTDTKSNEITAIPELLALLDVRGCLVSIDAMGCQTEIAAKIVDKGGDYLLAVKGNQETLYRAVREAMALQAREGSHQAKIERSRGRIEIREYHVMPVGAIAEQFPAWKGLSSLGVAIGYRCDSKGHESLEYRYYISSAELTEEQFANGVRSHWGIENQLHWVLDVTMKEDNCPIYRGDAAEILATARHMALNMLRAEEEKRASIRRKQKIAAMNSDYLEQVIVAGIRAANKN</sequence>
<feature type="domain" description="Transposase IS4-like" evidence="1">
    <location>
        <begin position="104"/>
        <end position="336"/>
    </location>
</feature>
<dbReference type="NCBIfam" id="NF033564">
    <property type="entry name" value="transpos_ISAs1"/>
    <property type="match status" value="1"/>
</dbReference>
<reference evidence="3" key="1">
    <citation type="journal article" date="2016" name="FEMS Microbiol. Lett.">
        <title>Aeromonas salmonicida subsp. salmonicida strains isolated from Chinese freshwater fish contain a novel genomic island and possible regional-specific mobile genetic elements profiles.</title>
        <authorList>
            <person name="Long M."/>
            <person name="Nielsen T.K."/>
            <person name="Leisner J.J."/>
            <person name="Hansen L.H."/>
            <person name="Shen Z.X."/>
            <person name="Zhang Q.Q."/>
            <person name="Li A."/>
        </authorList>
    </citation>
    <scope>NUCLEOTIDE SEQUENCE</scope>
    <source>
        <strain evidence="3">BG</strain>
    </source>
</reference>
<accession>A0A1B2LQM5</accession>
<dbReference type="InterPro" id="IPR051698">
    <property type="entry name" value="Transposase_11-like"/>
</dbReference>
<feature type="domain" description="H repeat-associated protein N-terminal" evidence="2">
    <location>
        <begin position="8"/>
        <end position="94"/>
    </location>
</feature>
<dbReference type="InterPro" id="IPR047647">
    <property type="entry name" value="ISAs1_transpos"/>
</dbReference>
<protein>
    <submittedName>
        <fullName evidence="3">Mobile element protein</fullName>
    </submittedName>
</protein>
<dbReference type="GO" id="GO:0006313">
    <property type="term" value="P:DNA transposition"/>
    <property type="evidence" value="ECO:0007669"/>
    <property type="project" value="InterPro"/>
</dbReference>
<dbReference type="Pfam" id="PF13808">
    <property type="entry name" value="DDE_Tnp_1_assoc"/>
    <property type="match status" value="1"/>
</dbReference>
<name>A0A1B2LQM5_AERSA</name>